<proteinExistence type="predicted"/>
<keyword evidence="5" id="KW-0460">Magnesium</keyword>
<evidence type="ECO:0000256" key="2">
    <source>
        <dbReference type="ARBA" id="ARBA00022679"/>
    </source>
</evidence>
<reference evidence="9 10" key="1">
    <citation type="journal article" date="2020" name="Mol. Plant">
        <title>The Chromosome-Based Rubber Tree Genome Provides New Insights into Spurge Genome Evolution and Rubber Biosynthesis.</title>
        <authorList>
            <person name="Liu J."/>
            <person name="Shi C."/>
            <person name="Shi C.C."/>
            <person name="Li W."/>
            <person name="Zhang Q.J."/>
            <person name="Zhang Y."/>
            <person name="Li K."/>
            <person name="Lu H.F."/>
            <person name="Shi C."/>
            <person name="Zhu S.T."/>
            <person name="Xiao Z.Y."/>
            <person name="Nan H."/>
            <person name="Yue Y."/>
            <person name="Zhu X.G."/>
            <person name="Wu Y."/>
            <person name="Hong X.N."/>
            <person name="Fan G.Y."/>
            <person name="Tong Y."/>
            <person name="Zhang D."/>
            <person name="Mao C.L."/>
            <person name="Liu Y.L."/>
            <person name="Hao S.J."/>
            <person name="Liu W.Q."/>
            <person name="Lv M.Q."/>
            <person name="Zhang H.B."/>
            <person name="Liu Y."/>
            <person name="Hu-Tang G.R."/>
            <person name="Wang J.P."/>
            <person name="Wang J.H."/>
            <person name="Sun Y.H."/>
            <person name="Ni S.B."/>
            <person name="Chen W.B."/>
            <person name="Zhang X.C."/>
            <person name="Jiao Y.N."/>
            <person name="Eichler E.E."/>
            <person name="Li G.H."/>
            <person name="Liu X."/>
            <person name="Gao L.Z."/>
        </authorList>
    </citation>
    <scope>NUCLEOTIDE SEQUENCE [LARGE SCALE GENOMIC DNA]</scope>
    <source>
        <strain evidence="10">cv. GT1</strain>
        <tissue evidence="9">Leaf</tissue>
    </source>
</reference>
<evidence type="ECO:0000259" key="8">
    <source>
        <dbReference type="Pfam" id="PF01648"/>
    </source>
</evidence>
<dbReference type="Gene3D" id="2.30.30.220">
    <property type="entry name" value="SspB-like"/>
    <property type="match status" value="1"/>
</dbReference>
<dbReference type="InterPro" id="IPR004568">
    <property type="entry name" value="Ppantetheine-prot_Trfase_dom"/>
</dbReference>
<dbReference type="GO" id="GO:0000287">
    <property type="term" value="F:magnesium ion binding"/>
    <property type="evidence" value="ECO:0007669"/>
    <property type="project" value="InterPro"/>
</dbReference>
<evidence type="ECO:0000313" key="9">
    <source>
        <dbReference type="EMBL" id="KAF2281829.1"/>
    </source>
</evidence>
<keyword evidence="1" id="KW-0444">Lipid biosynthesis</keyword>
<keyword evidence="2" id="KW-0808">Transferase</keyword>
<protein>
    <recommendedName>
        <fullName evidence="8">4'-phosphopantetheinyl transferase domain-containing protein</fullName>
    </recommendedName>
</protein>
<dbReference type="InterPro" id="IPR037143">
    <property type="entry name" value="4-PPantetheinyl_Trfase_dom_sf"/>
</dbReference>
<dbReference type="SUPFAM" id="SSF56214">
    <property type="entry name" value="4'-phosphopantetheinyl transferase"/>
    <property type="match status" value="1"/>
</dbReference>
<dbReference type="SUPFAM" id="SSF101738">
    <property type="entry name" value="SspB-like"/>
    <property type="match status" value="1"/>
</dbReference>
<dbReference type="Proteomes" id="UP000467840">
    <property type="component" value="Unassembled WGS sequence"/>
</dbReference>
<dbReference type="Gene3D" id="3.90.470.20">
    <property type="entry name" value="4'-phosphopantetheinyl transferase domain"/>
    <property type="match status" value="1"/>
</dbReference>
<dbReference type="InterPro" id="IPR007481">
    <property type="entry name" value="SspB"/>
</dbReference>
<feature type="domain" description="4'-phosphopantetheinyl transferase" evidence="8">
    <location>
        <begin position="4"/>
        <end position="102"/>
    </location>
</feature>
<comment type="caution">
    <text evidence="9">The sequence shown here is derived from an EMBL/GenBank/DDBJ whole genome shotgun (WGS) entry which is preliminary data.</text>
</comment>
<gene>
    <name evidence="9" type="ORF">GH714_042653</name>
</gene>
<dbReference type="InterPro" id="IPR036760">
    <property type="entry name" value="SspB-like_sf"/>
</dbReference>
<name>A0A6A6K361_HEVBR</name>
<keyword evidence="3" id="KW-0479">Metal-binding</keyword>
<evidence type="ECO:0000256" key="3">
    <source>
        <dbReference type="ARBA" id="ARBA00022723"/>
    </source>
</evidence>
<dbReference type="InterPro" id="IPR008278">
    <property type="entry name" value="4-PPantetheinyl_Trfase_dom"/>
</dbReference>
<dbReference type="NCBIfam" id="TIGR00516">
    <property type="entry name" value="acpS"/>
    <property type="match status" value="1"/>
</dbReference>
<sequence length="326" mass="36260">MQQLLERFGNRFTTRAFSEIEIRDSLQYKNAHAVARHFAKRFAAKEAYVKAVGLGFGRGIEMRGVSVFNDALGKPRIAVSGDVGHNIELSLSDDGEYAIAFVVLHVLGTQTGSGGLQSRITANFQHIAEPMPAHPLYNGHNLVDKGVQRCQAALCSAGCAGAFWCEVSMSDLVDYRRLVYAAMCSVVREALDFVSKLPSTGEVHITISFLTGYSGVVLPDYLRAQYPENMTVVLQYQFRELYVSDSYFRVILSFKGKEECITVPFKAVVKYVDMLANFSLDLEQYGDLEFGMDADSDNDDIAECSPTDTAHTVRDNIIFIDKFLKH</sequence>
<accession>A0A6A6K361</accession>
<dbReference type="InterPro" id="IPR002582">
    <property type="entry name" value="ACPS"/>
</dbReference>
<keyword evidence="7" id="KW-0275">Fatty acid biosynthesis</keyword>
<dbReference type="NCBIfam" id="TIGR00556">
    <property type="entry name" value="pantethn_trn"/>
    <property type="match status" value="1"/>
</dbReference>
<dbReference type="Pfam" id="PF04386">
    <property type="entry name" value="SspB"/>
    <property type="match status" value="1"/>
</dbReference>
<dbReference type="EMBL" id="JAAGAX010000511">
    <property type="protein sequence ID" value="KAF2281829.1"/>
    <property type="molecule type" value="Genomic_DNA"/>
</dbReference>
<dbReference type="AlphaFoldDB" id="A0A6A6K361"/>
<evidence type="ECO:0000256" key="6">
    <source>
        <dbReference type="ARBA" id="ARBA00023098"/>
    </source>
</evidence>
<keyword evidence="10" id="KW-1185">Reference proteome</keyword>
<dbReference type="GO" id="GO:0006633">
    <property type="term" value="P:fatty acid biosynthetic process"/>
    <property type="evidence" value="ECO:0007669"/>
    <property type="project" value="UniProtKB-KW"/>
</dbReference>
<dbReference type="Pfam" id="PF01648">
    <property type="entry name" value="ACPS"/>
    <property type="match status" value="1"/>
</dbReference>
<evidence type="ECO:0000313" key="10">
    <source>
        <dbReference type="Proteomes" id="UP000467840"/>
    </source>
</evidence>
<organism evidence="9 10">
    <name type="scientific">Hevea brasiliensis</name>
    <name type="common">Para rubber tree</name>
    <name type="synonym">Siphonia brasiliensis</name>
    <dbReference type="NCBI Taxonomy" id="3981"/>
    <lineage>
        <taxon>Eukaryota</taxon>
        <taxon>Viridiplantae</taxon>
        <taxon>Streptophyta</taxon>
        <taxon>Embryophyta</taxon>
        <taxon>Tracheophyta</taxon>
        <taxon>Spermatophyta</taxon>
        <taxon>Magnoliopsida</taxon>
        <taxon>eudicotyledons</taxon>
        <taxon>Gunneridae</taxon>
        <taxon>Pentapetalae</taxon>
        <taxon>rosids</taxon>
        <taxon>fabids</taxon>
        <taxon>Malpighiales</taxon>
        <taxon>Euphorbiaceae</taxon>
        <taxon>Crotonoideae</taxon>
        <taxon>Micrandreae</taxon>
        <taxon>Hevea</taxon>
    </lineage>
</organism>
<evidence type="ECO:0000256" key="5">
    <source>
        <dbReference type="ARBA" id="ARBA00022842"/>
    </source>
</evidence>
<keyword evidence="4" id="KW-0276">Fatty acid metabolism</keyword>
<dbReference type="GO" id="GO:0008897">
    <property type="term" value="F:holo-[acyl-carrier-protein] synthase activity"/>
    <property type="evidence" value="ECO:0007669"/>
    <property type="project" value="InterPro"/>
</dbReference>
<keyword evidence="6" id="KW-0443">Lipid metabolism</keyword>
<evidence type="ECO:0000256" key="4">
    <source>
        <dbReference type="ARBA" id="ARBA00022832"/>
    </source>
</evidence>
<dbReference type="NCBIfam" id="NF011253">
    <property type="entry name" value="PRK14659.1"/>
    <property type="match status" value="1"/>
</dbReference>
<evidence type="ECO:0000256" key="7">
    <source>
        <dbReference type="ARBA" id="ARBA00023160"/>
    </source>
</evidence>
<evidence type="ECO:0000256" key="1">
    <source>
        <dbReference type="ARBA" id="ARBA00022516"/>
    </source>
</evidence>